<reference evidence="3 4" key="1">
    <citation type="journal article" date="2000" name="Arch. Microbiol.">
        <title>Rhodobaca bogoriensis gen. nov. and sp. nov., an alkaliphilic purple nonsulfur bacterium from African Rift Valley soda lakes.</title>
        <authorList>
            <person name="Milford A.D."/>
            <person name="Achenbach L.A."/>
            <person name="Jung D.O."/>
            <person name="Madigan M.T."/>
        </authorList>
    </citation>
    <scope>NUCLEOTIDE SEQUENCE [LARGE SCALE GENOMIC DNA]</scope>
    <source>
        <strain evidence="3 4">2376</strain>
    </source>
</reference>
<name>A0A7Z0KZX6_9RHOB</name>
<organism evidence="3 4">
    <name type="scientific">Rhabdonatronobacter sediminivivens</name>
    <dbReference type="NCBI Taxonomy" id="2743469"/>
    <lineage>
        <taxon>Bacteria</taxon>
        <taxon>Pseudomonadati</taxon>
        <taxon>Pseudomonadota</taxon>
        <taxon>Alphaproteobacteria</taxon>
        <taxon>Rhodobacterales</taxon>
        <taxon>Paracoccaceae</taxon>
        <taxon>Rhabdonatronobacter</taxon>
    </lineage>
</organism>
<feature type="transmembrane region" description="Helical" evidence="1">
    <location>
        <begin position="49"/>
        <end position="69"/>
    </location>
</feature>
<keyword evidence="1" id="KW-0472">Membrane</keyword>
<dbReference type="Pfam" id="PF07331">
    <property type="entry name" value="TctB"/>
    <property type="match status" value="1"/>
</dbReference>
<evidence type="ECO:0000313" key="4">
    <source>
        <dbReference type="Proteomes" id="UP000529417"/>
    </source>
</evidence>
<dbReference type="InterPro" id="IPR009936">
    <property type="entry name" value="DUF1468"/>
</dbReference>
<accession>A0A7Z0KZX6</accession>
<keyword evidence="1" id="KW-0812">Transmembrane</keyword>
<feature type="domain" description="DUF1468" evidence="2">
    <location>
        <begin position="16"/>
        <end position="153"/>
    </location>
</feature>
<feature type="transmembrane region" description="Helical" evidence="1">
    <location>
        <begin position="12"/>
        <end position="29"/>
    </location>
</feature>
<dbReference type="EMBL" id="JACBXS010000088">
    <property type="protein sequence ID" value="NYS26854.1"/>
    <property type="molecule type" value="Genomic_DNA"/>
</dbReference>
<protein>
    <submittedName>
        <fullName evidence="3">Tripartite tricarboxylate transporter TctB family protein</fullName>
    </submittedName>
</protein>
<comment type="caution">
    <text evidence="3">The sequence shown here is derived from an EMBL/GenBank/DDBJ whole genome shotgun (WGS) entry which is preliminary data.</text>
</comment>
<proteinExistence type="predicted"/>
<evidence type="ECO:0000256" key="1">
    <source>
        <dbReference type="SAM" id="Phobius"/>
    </source>
</evidence>
<dbReference type="RefSeq" id="WP_179907646.1">
    <property type="nucleotide sequence ID" value="NZ_JACBXS010000088.1"/>
</dbReference>
<evidence type="ECO:0000259" key="2">
    <source>
        <dbReference type="Pfam" id="PF07331"/>
    </source>
</evidence>
<sequence length="165" mass="18658">MTSFLLRITNATMEYVVCALLLGMGVILFQEALRLGPGWGWSGPEPGFFPFVMTLMMTGGALVTVYLNWRKPDHRPFFEVSQEIVDLVKVATPILGALLILRYAGIYITAGLYIGFFMVWYGKFKWYWGLVGMIALPLVLWAVLTKGFNIPMPMSMFYRTGQLPI</sequence>
<keyword evidence="4" id="KW-1185">Reference proteome</keyword>
<dbReference type="Proteomes" id="UP000529417">
    <property type="component" value="Unassembled WGS sequence"/>
</dbReference>
<feature type="transmembrane region" description="Helical" evidence="1">
    <location>
        <begin position="126"/>
        <end position="144"/>
    </location>
</feature>
<dbReference type="AlphaFoldDB" id="A0A7Z0KZX6"/>
<gene>
    <name evidence="3" type="ORF">HUK65_18010</name>
</gene>
<keyword evidence="1" id="KW-1133">Transmembrane helix</keyword>
<feature type="transmembrane region" description="Helical" evidence="1">
    <location>
        <begin position="90"/>
        <end position="120"/>
    </location>
</feature>
<evidence type="ECO:0000313" key="3">
    <source>
        <dbReference type="EMBL" id="NYS26854.1"/>
    </source>
</evidence>